<dbReference type="GO" id="GO:0036376">
    <property type="term" value="P:sodium ion export across plasma membrane"/>
    <property type="evidence" value="ECO:0007669"/>
    <property type="project" value="InterPro"/>
</dbReference>
<feature type="compositionally biased region" description="Polar residues" evidence="6">
    <location>
        <begin position="37"/>
        <end position="47"/>
    </location>
</feature>
<dbReference type="Proteomes" id="UP000092971">
    <property type="component" value="Chromosome"/>
</dbReference>
<comment type="subcellular location">
    <subcellularLocation>
        <location evidence="1">Cell membrane</location>
    </subcellularLocation>
</comment>
<protein>
    <submittedName>
        <fullName evidence="8">Oxaloacetate decarboxylase, gamma chain</fullName>
    </submittedName>
</protein>
<proteinExistence type="predicted"/>
<reference evidence="8 9" key="1">
    <citation type="submission" date="2016-02" db="EMBL/GenBank/DDBJ databases">
        <title>Comparison of Clostridium stercorarium subspecies using comparative genomics and transcriptomics.</title>
        <authorList>
            <person name="Schellenberg J."/>
            <person name="Thallinger G."/>
            <person name="Levin D.B."/>
            <person name="Zhang X."/>
            <person name="Alvare G."/>
            <person name="Fristensky B."/>
            <person name="Sparling R."/>
        </authorList>
    </citation>
    <scope>NUCLEOTIDE SEQUENCE [LARGE SCALE GENOMIC DNA]</scope>
    <source>
        <strain evidence="8 9">DSM 2910</strain>
    </source>
</reference>
<accession>A0A1B1YBG1</accession>
<evidence type="ECO:0000313" key="9">
    <source>
        <dbReference type="Proteomes" id="UP000092971"/>
    </source>
</evidence>
<gene>
    <name evidence="8" type="ORF">CSTERTH_02920</name>
</gene>
<feature type="region of interest" description="Disordered" evidence="6">
    <location>
        <begin position="37"/>
        <end position="64"/>
    </location>
</feature>
<keyword evidence="2" id="KW-1003">Cell membrane</keyword>
<keyword evidence="5 7" id="KW-0472">Membrane</keyword>
<evidence type="ECO:0000256" key="6">
    <source>
        <dbReference type="SAM" id="MobiDB-lite"/>
    </source>
</evidence>
<keyword evidence="4 7" id="KW-1133">Transmembrane helix</keyword>
<evidence type="ECO:0000256" key="2">
    <source>
        <dbReference type="ARBA" id="ARBA00022475"/>
    </source>
</evidence>
<evidence type="ECO:0000256" key="7">
    <source>
        <dbReference type="SAM" id="Phobius"/>
    </source>
</evidence>
<organism evidence="8 9">
    <name type="scientific">Thermoclostridium stercorarium subsp. thermolacticum DSM 2910</name>
    <dbReference type="NCBI Taxonomy" id="1121336"/>
    <lineage>
        <taxon>Bacteria</taxon>
        <taxon>Bacillati</taxon>
        <taxon>Bacillota</taxon>
        <taxon>Clostridia</taxon>
        <taxon>Eubacteriales</taxon>
        <taxon>Oscillospiraceae</taxon>
        <taxon>Thermoclostridium</taxon>
    </lineage>
</organism>
<evidence type="ECO:0000256" key="1">
    <source>
        <dbReference type="ARBA" id="ARBA00004236"/>
    </source>
</evidence>
<name>A0A1B1YBG1_THEST</name>
<evidence type="ECO:0000313" key="8">
    <source>
        <dbReference type="EMBL" id="ANW98069.1"/>
    </source>
</evidence>
<keyword evidence="3 7" id="KW-0812">Transmembrane</keyword>
<feature type="transmembrane region" description="Helical" evidence="7">
    <location>
        <begin position="6"/>
        <end position="28"/>
    </location>
</feature>
<dbReference type="GO" id="GO:0015081">
    <property type="term" value="F:sodium ion transmembrane transporter activity"/>
    <property type="evidence" value="ECO:0007669"/>
    <property type="project" value="InterPro"/>
</dbReference>
<sequence length="121" mass="12960">MTLNVVLVGMVVVFGALVLLTLFIKLYSSIISRFSKTKNSSDINDNDNVPRKETVKNTGINSANSSPQGINPELIAAITAAVVAAMGGSGTGFRVRSIKRIGHTTPVWNVAGRNEYILTRL</sequence>
<dbReference type="Pfam" id="PF04277">
    <property type="entry name" value="OAD_gamma"/>
    <property type="match status" value="1"/>
</dbReference>
<evidence type="ECO:0000256" key="3">
    <source>
        <dbReference type="ARBA" id="ARBA00022692"/>
    </source>
</evidence>
<evidence type="ECO:0000256" key="4">
    <source>
        <dbReference type="ARBA" id="ARBA00022989"/>
    </source>
</evidence>
<dbReference type="InterPro" id="IPR005899">
    <property type="entry name" value="Na_pump_deCOase"/>
</dbReference>
<evidence type="ECO:0000256" key="5">
    <source>
        <dbReference type="ARBA" id="ARBA00023136"/>
    </source>
</evidence>
<dbReference type="AlphaFoldDB" id="A0A1B1YBG1"/>
<dbReference type="EMBL" id="CP014672">
    <property type="protein sequence ID" value="ANW98069.1"/>
    <property type="molecule type" value="Genomic_DNA"/>
</dbReference>
<dbReference type="GO" id="GO:0005886">
    <property type="term" value="C:plasma membrane"/>
    <property type="evidence" value="ECO:0007669"/>
    <property type="project" value="UniProtKB-SubCell"/>
</dbReference>
<dbReference type="RefSeq" id="WP_015358344.1">
    <property type="nucleotide sequence ID" value="NZ_CP014672.1"/>
</dbReference>